<dbReference type="Gene3D" id="3.90.550.10">
    <property type="entry name" value="Spore Coat Polysaccharide Biosynthesis Protein SpsA, Chain A"/>
    <property type="match status" value="1"/>
</dbReference>
<dbReference type="InterPro" id="IPR029044">
    <property type="entry name" value="Nucleotide-diphossugar_trans"/>
</dbReference>
<proteinExistence type="inferred from homology"/>
<evidence type="ECO:0000313" key="4">
    <source>
        <dbReference type="Proteomes" id="UP000672009"/>
    </source>
</evidence>
<organism evidence="3 4">
    <name type="scientific">Thiothrix unzii</name>
    <dbReference type="NCBI Taxonomy" id="111769"/>
    <lineage>
        <taxon>Bacteria</taxon>
        <taxon>Pseudomonadati</taxon>
        <taxon>Pseudomonadota</taxon>
        <taxon>Gammaproteobacteria</taxon>
        <taxon>Thiotrichales</taxon>
        <taxon>Thiotrichaceae</taxon>
        <taxon>Thiothrix</taxon>
    </lineage>
</organism>
<dbReference type="AlphaFoldDB" id="A0A975F9P2"/>
<sequence>MNNKPSVCLNMIVKNESQIITRCLDSVKDLIDYWVISDTGSTDGTQQLITDYFAQHDINGLLIENEWKNFSHNRNCALNPALGRAGYILIMDADDYLIQAPDFQWPPLSAGSYMLKMQRGNTDYYNTKLIRADLPWRWEGVLHEYLTCDTAHDSENLVGECLIASTTEGARSQNPDKYQRDADILETALVEEPNNARYRFYLAQSYRDAGNYPKAIENYQQRVNMGGWEEEVYRALLEIAHAKHALGEDLFSIIRAYTDAHCYRPQRLEALYYAVKLCREHQYYSLGCQLGWEARHTPMSEDILFVEKGVYQWQFVDELSICAIYAHKKAAAAELIHQLLESPLTPAYERPRLQANLSFARS</sequence>
<dbReference type="Gene3D" id="1.25.40.10">
    <property type="entry name" value="Tetratricopeptide repeat domain"/>
    <property type="match status" value="1"/>
</dbReference>
<dbReference type="Pfam" id="PF00535">
    <property type="entry name" value="Glycos_transf_2"/>
    <property type="match status" value="1"/>
</dbReference>
<dbReference type="RefSeq" id="WP_210219005.1">
    <property type="nucleotide sequence ID" value="NZ_CP072793.1"/>
</dbReference>
<reference evidence="3" key="1">
    <citation type="submission" date="2021-04" db="EMBL/GenBank/DDBJ databases">
        <title>Genomics, taxonomy and metabolism of representatives of sulfur bacteria of the genus Thiothrix: Thiothrix fructosivorans QT, Thiothrix unzii A1T and three new species, Thiothrix subterranea sp. nov., Thiothrix litoralis sp. nov. and 'Candidatus Thiothrix anitrata' sp. nov.</title>
        <authorList>
            <person name="Ravin N.V."/>
            <person name="Smolyakov D."/>
            <person name="Rudenko T.S."/>
            <person name="Mardanov A.V."/>
            <person name="Beletsky A.V."/>
            <person name="Markov N.D."/>
            <person name="Fomenkov A.I."/>
            <person name="Roberts R.J."/>
            <person name="Karnachuk O.V."/>
            <person name="Novikov A."/>
            <person name="Grabovich M.Y."/>
        </authorList>
    </citation>
    <scope>NUCLEOTIDE SEQUENCE</scope>
    <source>
        <strain evidence="3">A1</strain>
    </source>
</reference>
<dbReference type="SUPFAM" id="SSF53448">
    <property type="entry name" value="Nucleotide-diphospho-sugar transferases"/>
    <property type="match status" value="1"/>
</dbReference>
<dbReference type="InterPro" id="IPR001173">
    <property type="entry name" value="Glyco_trans_2-like"/>
</dbReference>
<dbReference type="KEGG" id="tun:J9260_17600"/>
<feature type="domain" description="Glycosyltransferase 2-like" evidence="2">
    <location>
        <begin position="11"/>
        <end position="97"/>
    </location>
</feature>
<dbReference type="InterPro" id="IPR011990">
    <property type="entry name" value="TPR-like_helical_dom_sf"/>
</dbReference>
<evidence type="ECO:0000313" key="3">
    <source>
        <dbReference type="EMBL" id="QTR53489.1"/>
    </source>
</evidence>
<keyword evidence="4" id="KW-1185">Reference proteome</keyword>
<dbReference type="PANTHER" id="PTHR43630">
    <property type="entry name" value="POLY-BETA-1,6-N-ACETYL-D-GLUCOSAMINE SYNTHASE"/>
    <property type="match status" value="1"/>
</dbReference>
<dbReference type="EC" id="2.4.-.-" evidence="3"/>
<evidence type="ECO:0000256" key="1">
    <source>
        <dbReference type="ARBA" id="ARBA00038494"/>
    </source>
</evidence>
<dbReference type="GO" id="GO:0016757">
    <property type="term" value="F:glycosyltransferase activity"/>
    <property type="evidence" value="ECO:0007669"/>
    <property type="project" value="UniProtKB-KW"/>
</dbReference>
<dbReference type="Proteomes" id="UP000672009">
    <property type="component" value="Chromosome"/>
</dbReference>
<dbReference type="PANTHER" id="PTHR43630:SF2">
    <property type="entry name" value="GLYCOSYLTRANSFERASE"/>
    <property type="match status" value="1"/>
</dbReference>
<name>A0A975F9P2_9GAMM</name>
<protein>
    <submittedName>
        <fullName evidence="3">Glycosyltransferase</fullName>
        <ecNumber evidence="3">2.4.-.-</ecNumber>
    </submittedName>
</protein>
<evidence type="ECO:0000259" key="2">
    <source>
        <dbReference type="Pfam" id="PF00535"/>
    </source>
</evidence>
<gene>
    <name evidence="3" type="ORF">J9260_17600</name>
</gene>
<dbReference type="EMBL" id="CP072793">
    <property type="protein sequence ID" value="QTR53489.1"/>
    <property type="molecule type" value="Genomic_DNA"/>
</dbReference>
<dbReference type="SUPFAM" id="SSF48452">
    <property type="entry name" value="TPR-like"/>
    <property type="match status" value="1"/>
</dbReference>
<comment type="similarity">
    <text evidence="1">Belongs to the glycosyltransferase 2 family. WaaE/KdtX subfamily.</text>
</comment>
<keyword evidence="3" id="KW-0808">Transferase</keyword>
<accession>A0A975F9P2</accession>
<keyword evidence="3" id="KW-0328">Glycosyltransferase</keyword>